<dbReference type="PRINTS" id="PR00506">
    <property type="entry name" value="D21N6MTFRASE"/>
</dbReference>
<dbReference type="PATRIC" id="fig|771875.3.peg.578"/>
<dbReference type="GO" id="GO:0005737">
    <property type="term" value="C:cytoplasm"/>
    <property type="evidence" value="ECO:0007669"/>
    <property type="project" value="TreeGrafter"/>
</dbReference>
<dbReference type="GO" id="GO:0008170">
    <property type="term" value="F:N-methyltransferase activity"/>
    <property type="evidence" value="ECO:0007669"/>
    <property type="project" value="InterPro"/>
</dbReference>
<dbReference type="InterPro" id="IPR002052">
    <property type="entry name" value="DNA_methylase_N6_adenine_CS"/>
</dbReference>
<organism evidence="6 7">
    <name type="scientific">Fervidobacterium pennivorans (strain DSM 9078 / Ven5)</name>
    <dbReference type="NCBI Taxonomy" id="771875"/>
    <lineage>
        <taxon>Bacteria</taxon>
        <taxon>Thermotogati</taxon>
        <taxon>Thermotogota</taxon>
        <taxon>Thermotogae</taxon>
        <taxon>Thermotogales</taxon>
        <taxon>Fervidobacteriaceae</taxon>
        <taxon>Fervidobacterium</taxon>
    </lineage>
</organism>
<name>H9UB09_FERPD</name>
<proteinExistence type="inferred from homology"/>
<dbReference type="InterPro" id="IPR029063">
    <property type="entry name" value="SAM-dependent_MTases_sf"/>
</dbReference>
<evidence type="ECO:0000259" key="5">
    <source>
        <dbReference type="Pfam" id="PF01555"/>
    </source>
</evidence>
<dbReference type="GO" id="GO:0032259">
    <property type="term" value="P:methylation"/>
    <property type="evidence" value="ECO:0007669"/>
    <property type="project" value="UniProtKB-KW"/>
</dbReference>
<dbReference type="AlphaFoldDB" id="H9UB09"/>
<evidence type="ECO:0000256" key="2">
    <source>
        <dbReference type="ARBA" id="ARBA00022603"/>
    </source>
</evidence>
<evidence type="ECO:0000256" key="1">
    <source>
        <dbReference type="ARBA" id="ARBA00006594"/>
    </source>
</evidence>
<evidence type="ECO:0000313" key="7">
    <source>
        <dbReference type="Proteomes" id="UP000007384"/>
    </source>
</evidence>
<sequence>MDMKKFEREFYQALEDLFIGAKIEGKSGYINLMKFKSGYYNNVVKPALIELVDQELEKNGIEDFREELFEKLYTFFKRYFSESGSIYFTYTPWSERIYERVYDPESDVALFWKTHMLYYVKTEKNYQSMEVTIKGVNGEELSFWFDVSNLEHKKANEKKELNFIFRNIDEKGRIILDCYYKEGNKETNVEEIVKQVRSKVKEISSEEIRKKLQSITTDDIERAFQIFNKQSEVDYFINKDAEKFLKEQLDMFIYQYMFDSENIWSAKRVTEIQTYKKIAEKIIEFIAQFENELVRIWNKPKFVFNSNYVITLDRILAKPGGREVIEKLQNHPGMENQIAEWKELGIVEEGFTFEEVFNTKTGSLFNEVNAEINPKYKFLPIDTKYFKGLEIEIIKLFDRLDDELDGWLIKSENYQALNTILQKFKEQVQTIYIDPPFNKGQEADYLYKVGYKDATWITMLENRIRLGRDLLNEKGSIFVRCDYNGNAYVRLLMNEIFGDENFRNEIVINRTKKIFTGVKGYNVATDSLFFYTKTEEFKFYAQYKQREKEQKWLNMHSPGERRPPERIIFGKVFYPPKGRHWTFVQETIDKMIQEGRIRIKEDVEYVDLMGNKVRGMPQYLTGEEELLDSNWTDIPGYSQTQGFPTENSEILLKRVIESTSNEGDLVLDFFLGSGTTTAVAHKLKRKWIGVEMGEHFYTVILPRMKKVLAYDKSGISKEKDVKEKYNEKQAGGFFKYYELEQYEDVLRNAKYEHADLMLQPSQGKDVFSEYVFMRSPKFVEHVLEKTDSEFKVSFEKLYPDKKIDIAETLSNVLGEKILRILDNAVILEKSGKIEFDNIPIEHIKPLIWW</sequence>
<dbReference type="eggNOG" id="COG2189">
    <property type="taxonomic scope" value="Bacteria"/>
</dbReference>
<keyword evidence="7" id="KW-1185">Reference proteome</keyword>
<keyword evidence="4" id="KW-0949">S-adenosyl-L-methionine</keyword>
<dbReference type="REBASE" id="46328">
    <property type="entry name" value="M.Fpe9078ORF568P"/>
</dbReference>
<feature type="domain" description="DNA methylase N-4/N-6" evidence="5">
    <location>
        <begin position="428"/>
        <end position="699"/>
    </location>
</feature>
<dbReference type="Pfam" id="PF01555">
    <property type="entry name" value="N6_N4_Mtase"/>
    <property type="match status" value="1"/>
</dbReference>
<dbReference type="GO" id="GO:0003677">
    <property type="term" value="F:DNA binding"/>
    <property type="evidence" value="ECO:0007669"/>
    <property type="project" value="InterPro"/>
</dbReference>
<keyword evidence="3" id="KW-0808">Transferase</keyword>
<dbReference type="RefSeq" id="WP_014451167.1">
    <property type="nucleotide sequence ID" value="NC_017095.1"/>
</dbReference>
<gene>
    <name evidence="6" type="ordered locus">Ferpe_0568</name>
</gene>
<dbReference type="GO" id="GO:0009007">
    <property type="term" value="F:site-specific DNA-methyltransferase (adenine-specific) activity"/>
    <property type="evidence" value="ECO:0007669"/>
    <property type="project" value="TreeGrafter"/>
</dbReference>
<dbReference type="PANTHER" id="PTHR13370">
    <property type="entry name" value="RNA METHYLASE-RELATED"/>
    <property type="match status" value="1"/>
</dbReference>
<evidence type="ECO:0000256" key="4">
    <source>
        <dbReference type="ARBA" id="ARBA00022691"/>
    </source>
</evidence>
<evidence type="ECO:0000256" key="3">
    <source>
        <dbReference type="ARBA" id="ARBA00022679"/>
    </source>
</evidence>
<dbReference type="HOGENOM" id="CLU_013151_1_0_0"/>
<protein>
    <submittedName>
        <fullName evidence="6">Adenine specific DNA methylase Mod</fullName>
    </submittedName>
</protein>
<dbReference type="InterPro" id="IPR002941">
    <property type="entry name" value="DNA_methylase_N4/N6"/>
</dbReference>
<evidence type="ECO:0000313" key="6">
    <source>
        <dbReference type="EMBL" id="AFG34702.1"/>
    </source>
</evidence>
<comment type="similarity">
    <text evidence="1">Belongs to the N(4)/N(6)-methyltransferase family.</text>
</comment>
<accession>H9UB09</accession>
<dbReference type="Gene3D" id="3.40.50.150">
    <property type="entry name" value="Vaccinia Virus protein VP39"/>
    <property type="match status" value="1"/>
</dbReference>
<dbReference type="Proteomes" id="UP000007384">
    <property type="component" value="Chromosome"/>
</dbReference>
<dbReference type="STRING" id="771875.Ferpe_0568"/>
<keyword evidence="2 6" id="KW-0489">Methyltransferase</keyword>
<dbReference type="PANTHER" id="PTHR13370:SF3">
    <property type="entry name" value="TRNA (GUANINE(10)-N2)-METHYLTRANSFERASE HOMOLOG"/>
    <property type="match status" value="1"/>
</dbReference>
<dbReference type="KEGG" id="fpe:Ferpe_0568"/>
<dbReference type="SUPFAM" id="SSF53335">
    <property type="entry name" value="S-adenosyl-L-methionine-dependent methyltransferases"/>
    <property type="match status" value="1"/>
</dbReference>
<dbReference type="InterPro" id="IPR002295">
    <property type="entry name" value="N4/N6-MTase_EcoPI_Mod-like"/>
</dbReference>
<dbReference type="PROSITE" id="PS00092">
    <property type="entry name" value="N6_MTASE"/>
    <property type="match status" value="1"/>
</dbReference>
<dbReference type="EMBL" id="CP003260">
    <property type="protein sequence ID" value="AFG34702.1"/>
    <property type="molecule type" value="Genomic_DNA"/>
</dbReference>
<reference evidence="6" key="1">
    <citation type="submission" date="2012-03" db="EMBL/GenBank/DDBJ databases">
        <title>Complete sequence of Fervidobacterium pennivorans DSM 9078.</title>
        <authorList>
            <consortium name="US DOE Joint Genome Institute"/>
            <person name="Lucas S."/>
            <person name="Han J."/>
            <person name="Lapidus A."/>
            <person name="Cheng J.-F."/>
            <person name="Goodwin L."/>
            <person name="Pitluck S."/>
            <person name="Peters L."/>
            <person name="Ovchinnikova G."/>
            <person name="Lu M."/>
            <person name="Detter J.C."/>
            <person name="Han C."/>
            <person name="Tapia R."/>
            <person name="Land M."/>
            <person name="Hauser L."/>
            <person name="Kyrpides N."/>
            <person name="Ivanova N."/>
            <person name="Pagani I."/>
            <person name="Noll K.M."/>
            <person name="Woyke T."/>
        </authorList>
    </citation>
    <scope>NUCLEOTIDE SEQUENCE</scope>
    <source>
        <strain evidence="6">DSM 9078</strain>
    </source>
</reference>